<feature type="region of interest" description="Disordered" evidence="1">
    <location>
        <begin position="109"/>
        <end position="156"/>
    </location>
</feature>
<feature type="compositionally biased region" description="Basic and acidic residues" evidence="1">
    <location>
        <begin position="1"/>
        <end position="18"/>
    </location>
</feature>
<keyword evidence="3" id="KW-1185">Reference proteome</keyword>
<accession>A0A8G2FFN2</accession>
<gene>
    <name evidence="2" type="ORF">SAMN05421830_11430</name>
</gene>
<comment type="caution">
    <text evidence="2">The sequence shown here is derived from an EMBL/GenBank/DDBJ whole genome shotgun (WGS) entry which is preliminary data.</text>
</comment>
<name>A0A8G2FFN2_DESNO</name>
<proteinExistence type="predicted"/>
<dbReference type="EMBL" id="FOTO01000014">
    <property type="protein sequence ID" value="SFM09750.1"/>
    <property type="molecule type" value="Genomic_DNA"/>
</dbReference>
<feature type="compositionally biased region" description="Basic and acidic residues" evidence="1">
    <location>
        <begin position="116"/>
        <end position="135"/>
    </location>
</feature>
<evidence type="ECO:0000313" key="3">
    <source>
        <dbReference type="Proteomes" id="UP000199581"/>
    </source>
</evidence>
<organism evidence="2 3">
    <name type="scientific">Desulfomicrobium norvegicum (strain DSM 1741 / NCIMB 8310)</name>
    <name type="common">Desulfovibrio baculatus (strain Norway 4)</name>
    <name type="synonym">Desulfovibrio desulfuricans (strain Norway 4)</name>
    <dbReference type="NCBI Taxonomy" id="52561"/>
    <lineage>
        <taxon>Bacteria</taxon>
        <taxon>Pseudomonadati</taxon>
        <taxon>Thermodesulfobacteriota</taxon>
        <taxon>Desulfovibrionia</taxon>
        <taxon>Desulfovibrionales</taxon>
        <taxon>Desulfomicrobiaceae</taxon>
        <taxon>Desulfomicrobium</taxon>
    </lineage>
</organism>
<feature type="compositionally biased region" description="Basic and acidic residues" evidence="1">
    <location>
        <begin position="216"/>
        <end position="232"/>
    </location>
</feature>
<evidence type="ECO:0000256" key="1">
    <source>
        <dbReference type="SAM" id="MobiDB-lite"/>
    </source>
</evidence>
<sequence>MVPRLRGDDTLFRGHSEQESADGGYLPSRTRSYFRPTQRPIFPSSHPTPDLSFVPPNARSERVGRSPARVVDCPTEPGIVCFPAVSVRSAAQCLRLKAGKHYEAGKGVSTALAGDRPARDRTDTAPSRPGKDLHRNIATGTTNPPDAPARAQNYSPCTNTRSSIPIFRAMSAIPPNARSERVGRSPARAVDCLTEPGIVCFPAVSRSKRRPMPKTQGREALRGRRGSFDGPRRRPPGTRPH</sequence>
<protein>
    <submittedName>
        <fullName evidence="2">Uncharacterized protein</fullName>
    </submittedName>
</protein>
<dbReference type="Proteomes" id="UP000199581">
    <property type="component" value="Unassembled WGS sequence"/>
</dbReference>
<feature type="region of interest" description="Disordered" evidence="1">
    <location>
        <begin position="204"/>
        <end position="241"/>
    </location>
</feature>
<dbReference type="AlphaFoldDB" id="A0A8G2FFN2"/>
<evidence type="ECO:0000313" key="2">
    <source>
        <dbReference type="EMBL" id="SFM09750.1"/>
    </source>
</evidence>
<reference evidence="2 3" key="1">
    <citation type="submission" date="2016-10" db="EMBL/GenBank/DDBJ databases">
        <authorList>
            <person name="Varghese N."/>
            <person name="Submissions S."/>
        </authorList>
    </citation>
    <scope>NUCLEOTIDE SEQUENCE [LARGE SCALE GENOMIC DNA]</scope>
    <source>
        <strain evidence="2 3">DSM 1741</strain>
    </source>
</reference>
<feature type="region of interest" description="Disordered" evidence="1">
    <location>
        <begin position="1"/>
        <end position="65"/>
    </location>
</feature>